<dbReference type="Proteomes" id="UP000079169">
    <property type="component" value="Unplaced"/>
</dbReference>
<evidence type="ECO:0000313" key="3">
    <source>
        <dbReference type="RefSeq" id="XP_008487353.2"/>
    </source>
</evidence>
<keyword evidence="3" id="KW-0269">Exonuclease</keyword>
<keyword evidence="3" id="KW-0378">Hydrolase</keyword>
<proteinExistence type="predicted"/>
<dbReference type="RefSeq" id="XP_008487353.2">
    <property type="nucleotide sequence ID" value="XM_008489131.2"/>
</dbReference>
<feature type="compositionally biased region" description="Basic and acidic residues" evidence="1">
    <location>
        <begin position="59"/>
        <end position="84"/>
    </location>
</feature>
<evidence type="ECO:0000256" key="1">
    <source>
        <dbReference type="SAM" id="MobiDB-lite"/>
    </source>
</evidence>
<dbReference type="STRING" id="121845.A0A1S3DTT5"/>
<organism evidence="2 3">
    <name type="scientific">Diaphorina citri</name>
    <name type="common">Asian citrus psyllid</name>
    <dbReference type="NCBI Taxonomy" id="121845"/>
    <lineage>
        <taxon>Eukaryota</taxon>
        <taxon>Metazoa</taxon>
        <taxon>Ecdysozoa</taxon>
        <taxon>Arthropoda</taxon>
        <taxon>Hexapoda</taxon>
        <taxon>Insecta</taxon>
        <taxon>Pterygota</taxon>
        <taxon>Neoptera</taxon>
        <taxon>Paraneoptera</taxon>
        <taxon>Hemiptera</taxon>
        <taxon>Sternorrhyncha</taxon>
        <taxon>Psylloidea</taxon>
        <taxon>Psyllidae</taxon>
        <taxon>Diaphorininae</taxon>
        <taxon>Diaphorina</taxon>
    </lineage>
</organism>
<feature type="region of interest" description="Disordered" evidence="1">
    <location>
        <begin position="52"/>
        <end position="90"/>
    </location>
</feature>
<reference evidence="3" key="1">
    <citation type="submission" date="2025-08" db="UniProtKB">
        <authorList>
            <consortium name="RefSeq"/>
        </authorList>
    </citation>
    <scope>IDENTIFICATION</scope>
</reference>
<keyword evidence="2" id="KW-1185">Reference proteome</keyword>
<feature type="non-terminal residue" evidence="3">
    <location>
        <position position="90"/>
    </location>
</feature>
<dbReference type="AlphaFoldDB" id="A0A1S3DTT5"/>
<dbReference type="GeneID" id="103524126"/>
<protein>
    <submittedName>
        <fullName evidence="3">Exosome complex exonuclease RRP44</fullName>
    </submittedName>
</protein>
<accession>A0A1S3DTT5</accession>
<dbReference type="GO" id="GO:0004527">
    <property type="term" value="F:exonuclease activity"/>
    <property type="evidence" value="ECO:0007669"/>
    <property type="project" value="UniProtKB-KW"/>
</dbReference>
<gene>
    <name evidence="3" type="primary">LOC103524126</name>
</gene>
<keyword evidence="3" id="KW-0540">Nuclease</keyword>
<feature type="non-terminal residue" evidence="3">
    <location>
        <position position="1"/>
    </location>
</feature>
<dbReference type="KEGG" id="dci:103524126"/>
<name>A0A1S3DTT5_DIACI</name>
<evidence type="ECO:0000313" key="2">
    <source>
        <dbReference type="Proteomes" id="UP000079169"/>
    </source>
</evidence>
<sequence length="90" mass="10239">WTYNEKEQSQSCGSVVFHSFDPVTVQLSLDRSNVQHEKLVLRLVRPVIEGFSVSSAGEQGEKEGEEKMEKGEKEESKGSEEPETKKRKKK</sequence>
<dbReference type="PaxDb" id="121845-A0A1S3DTT5"/>